<dbReference type="OMA" id="QPTNIDY"/>
<comment type="subunit">
    <text evidence="9">Component of the TIM22 complex.</text>
</comment>
<name>B6JYH9_SCHJY</name>
<evidence type="ECO:0000256" key="2">
    <source>
        <dbReference type="ARBA" id="ARBA00008444"/>
    </source>
</evidence>
<evidence type="ECO:0000256" key="10">
    <source>
        <dbReference type="SAM" id="MobiDB-lite"/>
    </source>
</evidence>
<dbReference type="Pfam" id="PF02466">
    <property type="entry name" value="Tim17"/>
    <property type="match status" value="1"/>
</dbReference>
<evidence type="ECO:0000256" key="7">
    <source>
        <dbReference type="ARBA" id="ARBA00023128"/>
    </source>
</evidence>
<keyword evidence="8" id="KW-0472">Membrane</keyword>
<evidence type="ECO:0000313" key="12">
    <source>
        <dbReference type="JaponicusDB" id="SJAG_01640"/>
    </source>
</evidence>
<evidence type="ECO:0000256" key="9">
    <source>
        <dbReference type="RuleBase" id="RU367038"/>
    </source>
</evidence>
<comment type="function">
    <text evidence="9">Essential core component of the TIM22 complex, a complex that mediates the import and insertion of multi-pass transmembrane proteins into the mitochondrial inner membrane. In the TIM22 complex, it constitutes the voltage-activated and signal-gated channel. Forms a twin-pore translocase that uses the membrane potential as external driving force in 2 voltage-dependent steps.</text>
</comment>
<dbReference type="AlphaFoldDB" id="B6JYH9"/>
<protein>
    <recommendedName>
        <fullName evidence="3 9">Mitochondrial import inner membrane translocase subunit TIM22</fullName>
    </recommendedName>
</protein>
<keyword evidence="4" id="KW-0812">Transmembrane</keyword>
<proteinExistence type="inferred from homology"/>
<dbReference type="GO" id="GO:0030943">
    <property type="term" value="F:mitochondrion targeting sequence binding"/>
    <property type="evidence" value="ECO:0000318"/>
    <property type="project" value="GO_Central"/>
</dbReference>
<keyword evidence="9" id="KW-0653">Protein transport</keyword>
<dbReference type="STRING" id="402676.B6JYH9"/>
<dbReference type="GO" id="GO:0045039">
    <property type="term" value="P:protein insertion into mitochondrial inner membrane"/>
    <property type="evidence" value="ECO:0000318"/>
    <property type="project" value="GO_Central"/>
</dbReference>
<keyword evidence="13" id="KW-1185">Reference proteome</keyword>
<dbReference type="OrthoDB" id="75343at2759"/>
<dbReference type="VEuPathDB" id="FungiDB:SJAG_01640"/>
<dbReference type="GO" id="GO:0005198">
    <property type="term" value="F:structural molecule activity"/>
    <property type="evidence" value="ECO:0007669"/>
    <property type="project" value="EnsemblFungi"/>
</dbReference>
<dbReference type="GO" id="GO:0042721">
    <property type="term" value="C:TIM22 mitochondrial import inner membrane insertion complex"/>
    <property type="evidence" value="ECO:0000318"/>
    <property type="project" value="GO_Central"/>
</dbReference>
<evidence type="ECO:0000313" key="13">
    <source>
        <dbReference type="Proteomes" id="UP000001744"/>
    </source>
</evidence>
<dbReference type="RefSeq" id="XP_002172890.1">
    <property type="nucleotide sequence ID" value="XM_002172854.2"/>
</dbReference>
<comment type="subcellular location">
    <subcellularLocation>
        <location evidence="1 9">Mitochondrion inner membrane</location>
        <topology evidence="1 9">Multi-pass membrane protein</topology>
    </subcellularLocation>
</comment>
<evidence type="ECO:0000313" key="11">
    <source>
        <dbReference type="EMBL" id="EEB06597.1"/>
    </source>
</evidence>
<feature type="compositionally biased region" description="Polar residues" evidence="10">
    <location>
        <begin position="10"/>
        <end position="20"/>
    </location>
</feature>
<organism evidence="11 13">
    <name type="scientific">Schizosaccharomyces japonicus (strain yFS275 / FY16936)</name>
    <name type="common">Fission yeast</name>
    <dbReference type="NCBI Taxonomy" id="402676"/>
    <lineage>
        <taxon>Eukaryota</taxon>
        <taxon>Fungi</taxon>
        <taxon>Dikarya</taxon>
        <taxon>Ascomycota</taxon>
        <taxon>Taphrinomycotina</taxon>
        <taxon>Schizosaccharomycetes</taxon>
        <taxon>Schizosaccharomycetales</taxon>
        <taxon>Schizosaccharomycetaceae</taxon>
        <taxon>Schizosaccharomyces</taxon>
    </lineage>
</organism>
<sequence>MSLPGLMPNGLNQPQPNAASLTDEEKAAIQQAKIVRVIGRMTESCVFKSAMSGVMGFGLGGIFGLFMSSLDIQSTSHEIYQKAFKEQIRIQFKDMTRRSISTGKNFGLVGLVYSGAECCFESYRAKTDMYNAIGAGFVTGGALAMRAGPKAAFTGGLGFAAFSFVIEKYMHWGE</sequence>
<dbReference type="HOGENOM" id="CLU_091077_1_0_1"/>
<gene>
    <name evidence="12" type="primary">tim22</name>
    <name evidence="11" type="ORF">SJAG_01640</name>
</gene>
<evidence type="ECO:0000256" key="5">
    <source>
        <dbReference type="ARBA" id="ARBA00022792"/>
    </source>
</evidence>
<evidence type="ECO:0000256" key="3">
    <source>
        <dbReference type="ARBA" id="ARBA00020722"/>
    </source>
</evidence>
<evidence type="ECO:0000256" key="8">
    <source>
        <dbReference type="ARBA" id="ARBA00023136"/>
    </source>
</evidence>
<keyword evidence="9" id="KW-0813">Transport</keyword>
<dbReference type="GeneID" id="7052330"/>
<feature type="region of interest" description="Disordered" evidence="10">
    <location>
        <begin position="1"/>
        <end position="21"/>
    </location>
</feature>
<dbReference type="GO" id="GO:0008320">
    <property type="term" value="F:protein transmembrane transporter activity"/>
    <property type="evidence" value="ECO:0000318"/>
    <property type="project" value="GO_Central"/>
</dbReference>
<dbReference type="EMBL" id="KE651168">
    <property type="protein sequence ID" value="EEB06597.1"/>
    <property type="molecule type" value="Genomic_DNA"/>
</dbReference>
<keyword evidence="9" id="KW-0811">Translocation</keyword>
<keyword evidence="7 9" id="KW-0496">Mitochondrion</keyword>
<reference evidence="11 13" key="1">
    <citation type="journal article" date="2011" name="Science">
        <title>Comparative functional genomics of the fission yeasts.</title>
        <authorList>
            <person name="Rhind N."/>
            <person name="Chen Z."/>
            <person name="Yassour M."/>
            <person name="Thompson D.A."/>
            <person name="Haas B.J."/>
            <person name="Habib N."/>
            <person name="Wapinski I."/>
            <person name="Roy S."/>
            <person name="Lin M.F."/>
            <person name="Heiman D.I."/>
            <person name="Young S.K."/>
            <person name="Furuya K."/>
            <person name="Guo Y."/>
            <person name="Pidoux A."/>
            <person name="Chen H.M."/>
            <person name="Robbertse B."/>
            <person name="Goldberg J.M."/>
            <person name="Aoki K."/>
            <person name="Bayne E.H."/>
            <person name="Berlin A.M."/>
            <person name="Desjardins C.A."/>
            <person name="Dobbs E."/>
            <person name="Dukaj L."/>
            <person name="Fan L."/>
            <person name="FitzGerald M.G."/>
            <person name="French C."/>
            <person name="Gujja S."/>
            <person name="Hansen K."/>
            <person name="Keifenheim D."/>
            <person name="Levin J.Z."/>
            <person name="Mosher R.A."/>
            <person name="Mueller C.A."/>
            <person name="Pfiffner J."/>
            <person name="Priest M."/>
            <person name="Russ C."/>
            <person name="Smialowska A."/>
            <person name="Swoboda P."/>
            <person name="Sykes S.M."/>
            <person name="Vaughn M."/>
            <person name="Vengrova S."/>
            <person name="Yoder R."/>
            <person name="Zeng Q."/>
            <person name="Allshire R."/>
            <person name="Baulcombe D."/>
            <person name="Birren B.W."/>
            <person name="Brown W."/>
            <person name="Ekwall K."/>
            <person name="Kellis M."/>
            <person name="Leatherwood J."/>
            <person name="Levin H."/>
            <person name="Margalit H."/>
            <person name="Martienssen R."/>
            <person name="Nieduszynski C.A."/>
            <person name="Spatafora J.W."/>
            <person name="Friedman N."/>
            <person name="Dalgaard J.Z."/>
            <person name="Baumann P."/>
            <person name="Niki H."/>
            <person name="Regev A."/>
            <person name="Nusbaum C."/>
        </authorList>
    </citation>
    <scope>NUCLEOTIDE SEQUENCE [LARGE SCALE GENOMIC DNA]</scope>
    <source>
        <strain evidence="13">yFS275 / FY16936</strain>
    </source>
</reference>
<dbReference type="PANTHER" id="PTHR14110">
    <property type="entry name" value="MITOCHONDRIAL IMPORT INNER MEMBRANE TRANSLOCASE SUBUNIT TIM22"/>
    <property type="match status" value="1"/>
</dbReference>
<comment type="similarity">
    <text evidence="2 9">Belongs to the Tim17/Tim22/Tim23 family.</text>
</comment>
<dbReference type="JaponicusDB" id="SJAG_01640">
    <property type="gene designation" value="tim22"/>
</dbReference>
<dbReference type="InterPro" id="IPR039175">
    <property type="entry name" value="TIM22"/>
</dbReference>
<dbReference type="PANTHER" id="PTHR14110:SF0">
    <property type="entry name" value="MITOCHONDRIAL IMPORT INNER MEMBRANE TRANSLOCASE SUBUNIT TIM22"/>
    <property type="match status" value="1"/>
</dbReference>
<evidence type="ECO:0000256" key="1">
    <source>
        <dbReference type="ARBA" id="ARBA00004448"/>
    </source>
</evidence>
<dbReference type="Proteomes" id="UP000001744">
    <property type="component" value="Unassembled WGS sequence"/>
</dbReference>
<evidence type="ECO:0000256" key="4">
    <source>
        <dbReference type="ARBA" id="ARBA00022692"/>
    </source>
</evidence>
<accession>B6JYH9</accession>
<keyword evidence="5 9" id="KW-0999">Mitochondrion inner membrane</keyword>
<keyword evidence="6" id="KW-1133">Transmembrane helix</keyword>
<dbReference type="eggNOG" id="KOG3225">
    <property type="taxonomic scope" value="Eukaryota"/>
</dbReference>
<evidence type="ECO:0000256" key="6">
    <source>
        <dbReference type="ARBA" id="ARBA00022989"/>
    </source>
</evidence>